<protein>
    <submittedName>
        <fullName evidence="2">Uncharacterized protein</fullName>
    </submittedName>
</protein>
<organism evidence="2 3">
    <name type="scientific">Aspergillus pseudotamarii</name>
    <dbReference type="NCBI Taxonomy" id="132259"/>
    <lineage>
        <taxon>Eukaryota</taxon>
        <taxon>Fungi</taxon>
        <taxon>Dikarya</taxon>
        <taxon>Ascomycota</taxon>
        <taxon>Pezizomycotina</taxon>
        <taxon>Eurotiomycetes</taxon>
        <taxon>Eurotiomycetidae</taxon>
        <taxon>Eurotiales</taxon>
        <taxon>Aspergillaceae</taxon>
        <taxon>Aspergillus</taxon>
        <taxon>Aspergillus subgen. Circumdati</taxon>
    </lineage>
</organism>
<gene>
    <name evidence="2" type="ORF">BDV38DRAFT_281237</name>
</gene>
<name>A0A5N6SXX0_ASPPS</name>
<accession>A0A5N6SXX0</accession>
<feature type="region of interest" description="Disordered" evidence="1">
    <location>
        <begin position="792"/>
        <end position="819"/>
    </location>
</feature>
<proteinExistence type="predicted"/>
<dbReference type="GeneID" id="43643702"/>
<keyword evidence="3" id="KW-1185">Reference proteome</keyword>
<dbReference type="RefSeq" id="XP_031915535.1">
    <property type="nucleotide sequence ID" value="XM_032059492.1"/>
</dbReference>
<dbReference type="EMBL" id="ML743566">
    <property type="protein sequence ID" value="KAE8139472.1"/>
    <property type="molecule type" value="Genomic_DNA"/>
</dbReference>
<dbReference type="AlphaFoldDB" id="A0A5N6SXX0"/>
<evidence type="ECO:0000256" key="1">
    <source>
        <dbReference type="SAM" id="MobiDB-lite"/>
    </source>
</evidence>
<reference evidence="2 3" key="1">
    <citation type="submission" date="2019-04" db="EMBL/GenBank/DDBJ databases">
        <title>Friends and foes A comparative genomics study of 23 Aspergillus species from section Flavi.</title>
        <authorList>
            <consortium name="DOE Joint Genome Institute"/>
            <person name="Kjaerbolling I."/>
            <person name="Vesth T."/>
            <person name="Frisvad J.C."/>
            <person name="Nybo J.L."/>
            <person name="Theobald S."/>
            <person name="Kildgaard S."/>
            <person name="Isbrandt T."/>
            <person name="Kuo A."/>
            <person name="Sato A."/>
            <person name="Lyhne E.K."/>
            <person name="Kogle M.E."/>
            <person name="Wiebenga A."/>
            <person name="Kun R.S."/>
            <person name="Lubbers R.J."/>
            <person name="Makela M.R."/>
            <person name="Barry K."/>
            <person name="Chovatia M."/>
            <person name="Clum A."/>
            <person name="Daum C."/>
            <person name="Haridas S."/>
            <person name="He G."/>
            <person name="LaButti K."/>
            <person name="Lipzen A."/>
            <person name="Mondo S."/>
            <person name="Riley R."/>
            <person name="Salamov A."/>
            <person name="Simmons B.A."/>
            <person name="Magnuson J.K."/>
            <person name="Henrissat B."/>
            <person name="Mortensen U.H."/>
            <person name="Larsen T.O."/>
            <person name="Devries R.P."/>
            <person name="Grigoriev I.V."/>
            <person name="Machida M."/>
            <person name="Baker S.E."/>
            <person name="Andersen M.R."/>
        </authorList>
    </citation>
    <scope>NUCLEOTIDE SEQUENCE [LARGE SCALE GENOMIC DNA]</scope>
    <source>
        <strain evidence="2 3">CBS 117625</strain>
    </source>
</reference>
<dbReference type="Proteomes" id="UP000325672">
    <property type="component" value="Unassembled WGS sequence"/>
</dbReference>
<evidence type="ECO:0000313" key="2">
    <source>
        <dbReference type="EMBL" id="KAE8139472.1"/>
    </source>
</evidence>
<evidence type="ECO:0000313" key="3">
    <source>
        <dbReference type="Proteomes" id="UP000325672"/>
    </source>
</evidence>
<dbReference type="OrthoDB" id="3029913at2759"/>
<sequence length="1114" mass="126397">MVARRRKNLSPRYLAFRHARTLLRSQGLLAVDDDYLEAGHQRLHSYMTPGLYGGGYTIKTTQEIDGADKKLEGTQPFFVDKFLFKLPEGEVHSVYPPQGHKEWAEALPHIVFNTPSTPWEWAGSNLDQEPDYEAERSRVPWLAVFVFTKDELELSSDDLAESHGIFGRIKGEEDVRQTKGLTVPVRVKDIEKLQKTASPVKPTPTTTEDTTTELIFLRRELFTTLFCEQDHEGNLKKGSGPDVRPYRFLAHRRDINSTGMAVAAKTATEDDQQSYSVILSHRTGPTSATEPTNCIAHLVSIYGVEHMNWADTSEFVAMSSLYSWSYSCYPSTTPNVYNQFVKLGESAQMLHAAVEAKDLPDSDIPPNIKERVLTRLQNGYTMARYRVKTGESTACFTRGAFIPVANIAAEDIWDRLSNSGSDLQVLDKQLGIMDITYSAAWQLGRTMAIADQSFVTSLGQVRKNIYDLGMYYYQLELLSERSREQIIAAVPSLVQSLQSLQHSRQLSVTNSESRSRRWFRPSVKPIDRSYAGRSRINIHGEEEDATEAHFLRAAREISSACDDKNPDNPSKDPYNEFNTPFSADWMTVLKWVLDRLVFSNIPTHYLVTDGGHLPEESVRFFEVDTRWMNAMIDGALSLANYIDQEDDKVRKAIFHAIYLYRTTPISELDGERPPLPIYGCYVRSALITKFPDLKVDIRRGGKLIKQEELILLRHDIVNVDTMFCLFSKRPSANTWDELWFTQPPHQQSFVAGATVDADTIKIPFRRAYTTNLWKEDGDDVNEPMKTYFWNQEEQSDGSGEPGDSNDPEEGPGVIYHWTDPDDPSVEVRRLSMEYYAQLYLETAQSEMDTTRFEDEFATSALMATQMNSFAWRLKIGINGRNSLATQVVRVNPFAEEAESSVPLPLPASPEPLDNRPSFAYKVRSMDNPGNRDIYMTNIPQDLIFHIVMRSGWGSFDTYLEYVRFTLPLKDPNAEGGAALMKSYIGPGAYMLSNIRFNPILSFRKTDEGVNTHLVITLTPRKVATNGRNPGVWVDNCRELSFVLTGVYINRYPTDKRRVSYNGGEGNGKVEVKYNDRTSPEVADIEEETRLRLEKKEAKSMKDTRAAFLESAVLP</sequence>